<evidence type="ECO:0000313" key="1">
    <source>
        <dbReference type="EMBL" id="CDM12507.1"/>
    </source>
</evidence>
<organism evidence="1">
    <name type="scientific">Vibrio vulnificus</name>
    <dbReference type="NCBI Taxonomy" id="672"/>
    <lineage>
        <taxon>Bacteria</taxon>
        <taxon>Pseudomonadati</taxon>
        <taxon>Pseudomonadota</taxon>
        <taxon>Gammaproteobacteria</taxon>
        <taxon>Vibrionales</taxon>
        <taxon>Vibrionaceae</taxon>
        <taxon>Vibrio</taxon>
    </lineage>
</organism>
<dbReference type="InterPro" id="IPR010823">
    <property type="entry name" value="Portal_Gp20"/>
</dbReference>
<dbReference type="AlphaFoldDB" id="A0AAI8ZLM2"/>
<sequence length="554" mass="62679">MADKKNKWWRQLSQFFTGQQESDHDGHLELAESGFDYADSGKLNELLGKEAGQSESETEKLIEPFPQNRRAGYLKYDEMAVDPTIDSALKMHVANALSAKTDTGEILFVASTQDDADNKIVKDLRNTIGRWLNENAEAIAFQAAKYGLSYVRPYIEPQKGITHIRFDHYTHPAHIRCYERAGLLCGYTSKYQRSLERKGMVELMEPWKFIPFKIPKWDGHGSTLAEPLRLNPLAFDINDDDYLNEEPIETQDYGSSLLRSAFDPWVDLNQAILSLNSARQNASKRDRFITIQTGKKNPVLAAQYYNTILSALKRKMNLSAKRSAKRGHISTIDNHILPVTADGSGQVNIQTEQSDVNISHIEDVSFHVNRLCSALGVDKSLVGFTEDMAGGLGEGGWWTQSMVAAIKANLIRRAIKSGAERLCEIHVLMKWGKVYTETDKPWRIEFNSLNNVLEREEATARESRINFATAVVTLMQMLDPELNKFDFKQSSNWLFTDVLRVNEDTFKRLISAAKEGDKDEVDNVLDSVSNTESKDQLKTMIYSCIAELMGEENV</sequence>
<keyword evidence="1" id="KW-0614">Plasmid</keyword>
<dbReference type="EMBL" id="HG803186">
    <property type="protein sequence ID" value="CDM12507.1"/>
    <property type="molecule type" value="Genomic_DNA"/>
</dbReference>
<accession>A0AAI8ZLM2</accession>
<geneLocation type="plasmid" evidence="1">
    <name>p48/10</name>
</geneLocation>
<proteinExistence type="predicted"/>
<reference evidence="1" key="2">
    <citation type="submission" date="2014-01" db="EMBL/GenBank/DDBJ databases">
        <authorList>
            <person name="Hammerl J."/>
        </authorList>
    </citation>
    <scope>NUCLEOTIDE SEQUENCE</scope>
    <source>
        <strain evidence="1">48/10</strain>
        <plasmid evidence="1">p48/10</plasmid>
    </source>
</reference>
<name>A0AAI8ZLM2_VIBVL</name>
<protein>
    <submittedName>
        <fullName evidence="1">Portal protein (P1-like Prt)</fullName>
    </submittedName>
</protein>
<dbReference type="RefSeq" id="WP_032072029.1">
    <property type="nucleotide sequence ID" value="NC_025128.1"/>
</dbReference>
<reference evidence="1" key="1">
    <citation type="journal article" date="2014" name="Genome Announc.">
        <title>Complete Nucleotide Sequence of pVv01, a P1-Like Plasmid Prophage of Vibrio vulnificus.</title>
        <authorList>
            <person name="Hammerl J.A."/>
            <person name="Klevanskaa K."/>
            <person name="Strauch E."/>
            <person name="Hertwig S."/>
        </authorList>
    </citation>
    <scope>NUCLEOTIDE SEQUENCE</scope>
    <source>
        <strain evidence="1">48/10</strain>
    </source>
</reference>
<dbReference type="Pfam" id="PF07230">
    <property type="entry name" value="Portal_T4"/>
    <property type="match status" value="1"/>
</dbReference>